<dbReference type="GO" id="GO:0016747">
    <property type="term" value="F:acyltransferase activity, transferring groups other than amino-acyl groups"/>
    <property type="evidence" value="ECO:0007669"/>
    <property type="project" value="InterPro"/>
</dbReference>
<dbReference type="InterPro" id="IPR016181">
    <property type="entry name" value="Acyl_CoA_acyltransferase"/>
</dbReference>
<dbReference type="PANTHER" id="PTHR43617">
    <property type="entry name" value="L-AMINO ACID N-ACETYLTRANSFERASE"/>
    <property type="match status" value="1"/>
</dbReference>
<name>A0A4Y4DPN0_GLUUR</name>
<protein>
    <submittedName>
        <fullName evidence="2">GNAT family acetyltransferase</fullName>
    </submittedName>
</protein>
<dbReference type="RefSeq" id="WP_141365368.1">
    <property type="nucleotide sequence ID" value="NZ_BAAAJL010000006.1"/>
</dbReference>
<keyword evidence="3" id="KW-1185">Reference proteome</keyword>
<feature type="domain" description="N-acetyltransferase" evidence="1">
    <location>
        <begin position="1"/>
        <end position="137"/>
    </location>
</feature>
<proteinExistence type="predicted"/>
<evidence type="ECO:0000313" key="2">
    <source>
        <dbReference type="EMBL" id="GED06876.1"/>
    </source>
</evidence>
<keyword evidence="2" id="KW-0808">Transferase</keyword>
<dbReference type="InterPro" id="IPR050276">
    <property type="entry name" value="MshD_Acetyltransferase"/>
</dbReference>
<dbReference type="Gene3D" id="3.40.630.30">
    <property type="match status" value="1"/>
</dbReference>
<organism evidence="2 3">
    <name type="scientific">Glutamicibacter uratoxydans</name>
    <name type="common">Arthrobacter uratoxydans</name>
    <dbReference type="NCBI Taxonomy" id="43667"/>
    <lineage>
        <taxon>Bacteria</taxon>
        <taxon>Bacillati</taxon>
        <taxon>Actinomycetota</taxon>
        <taxon>Actinomycetes</taxon>
        <taxon>Micrococcales</taxon>
        <taxon>Micrococcaceae</taxon>
        <taxon>Glutamicibacter</taxon>
    </lineage>
</organism>
<dbReference type="InterPro" id="IPR000182">
    <property type="entry name" value="GNAT_dom"/>
</dbReference>
<accession>A0A4Y4DPN0</accession>
<dbReference type="SUPFAM" id="SSF55729">
    <property type="entry name" value="Acyl-CoA N-acyltransferases (Nat)"/>
    <property type="match status" value="1"/>
</dbReference>
<dbReference type="Proteomes" id="UP000316612">
    <property type="component" value="Unassembled WGS sequence"/>
</dbReference>
<evidence type="ECO:0000313" key="3">
    <source>
        <dbReference type="Proteomes" id="UP000316612"/>
    </source>
</evidence>
<dbReference type="NCBIfam" id="NF002959">
    <property type="entry name" value="PRK03624.1"/>
    <property type="match status" value="1"/>
</dbReference>
<dbReference type="PROSITE" id="PS51186">
    <property type="entry name" value="GNAT"/>
    <property type="match status" value="1"/>
</dbReference>
<sequence>MDIAELEEAMIPQAVELWERTGLTRPWNDAAADARQALSTETSTILALVHGGSLQATAMAGFDGHRGWLYYVAVDPQLQSRGLGKRIVQEAIEWLKGRGAVKVQLMIRSENKKVAEFYEALGFEDASVQVLGKRIAP</sequence>
<dbReference type="AlphaFoldDB" id="A0A4Y4DPN0"/>
<comment type="caution">
    <text evidence="2">The sequence shown here is derived from an EMBL/GenBank/DDBJ whole genome shotgun (WGS) entry which is preliminary data.</text>
</comment>
<dbReference type="OrthoDB" id="1821130at2"/>
<gene>
    <name evidence="2" type="ORF">AUR04nite_24080</name>
</gene>
<evidence type="ECO:0000259" key="1">
    <source>
        <dbReference type="PROSITE" id="PS51186"/>
    </source>
</evidence>
<dbReference type="CDD" id="cd04301">
    <property type="entry name" value="NAT_SF"/>
    <property type="match status" value="1"/>
</dbReference>
<reference evidence="2 3" key="1">
    <citation type="submission" date="2019-06" db="EMBL/GenBank/DDBJ databases">
        <title>Whole genome shotgun sequence of Glutamicibacter uratoxydans NBRC 15515.</title>
        <authorList>
            <person name="Hosoyama A."/>
            <person name="Uohara A."/>
            <person name="Ohji S."/>
            <person name="Ichikawa N."/>
        </authorList>
    </citation>
    <scope>NUCLEOTIDE SEQUENCE [LARGE SCALE GENOMIC DNA]</scope>
    <source>
        <strain evidence="2 3">NBRC 15515</strain>
    </source>
</reference>
<dbReference type="EMBL" id="BJNY01000013">
    <property type="protein sequence ID" value="GED06876.1"/>
    <property type="molecule type" value="Genomic_DNA"/>
</dbReference>
<dbReference type="Pfam" id="PF00583">
    <property type="entry name" value="Acetyltransf_1"/>
    <property type="match status" value="1"/>
</dbReference>